<dbReference type="OrthoDB" id="7808230at2759"/>
<dbReference type="PANTHER" id="PTHR20977">
    <property type="entry name" value="AT13385P-RELATED"/>
    <property type="match status" value="1"/>
</dbReference>
<dbReference type="OMA" id="VPPTHCF"/>
<dbReference type="AlphaFoldDB" id="A0A6P4HMY6"/>
<dbReference type="InterPro" id="IPR006611">
    <property type="entry name" value="DUF1431_DROsp"/>
</dbReference>
<evidence type="ECO:0000313" key="2">
    <source>
        <dbReference type="RefSeq" id="XP_017016970.1"/>
    </source>
</evidence>
<gene>
    <name evidence="2" type="primary">boly</name>
</gene>
<proteinExistence type="predicted"/>
<organism evidence="1 2">
    <name type="scientific">Drosophila kikkawai</name>
    <name type="common">Fruit fly</name>
    <dbReference type="NCBI Taxonomy" id="30033"/>
    <lineage>
        <taxon>Eukaryota</taxon>
        <taxon>Metazoa</taxon>
        <taxon>Ecdysozoa</taxon>
        <taxon>Arthropoda</taxon>
        <taxon>Hexapoda</taxon>
        <taxon>Insecta</taxon>
        <taxon>Pterygota</taxon>
        <taxon>Neoptera</taxon>
        <taxon>Endopterygota</taxon>
        <taxon>Diptera</taxon>
        <taxon>Brachycera</taxon>
        <taxon>Muscomorpha</taxon>
        <taxon>Ephydroidea</taxon>
        <taxon>Drosophilidae</taxon>
        <taxon>Drosophila</taxon>
        <taxon>Sophophora</taxon>
    </lineage>
</organism>
<evidence type="ECO:0000313" key="1">
    <source>
        <dbReference type="Proteomes" id="UP001652661"/>
    </source>
</evidence>
<keyword evidence="1" id="KW-1185">Reference proteome</keyword>
<name>A0A6P4HMY6_DROKI</name>
<dbReference type="SMART" id="SM00689">
    <property type="entry name" value="DM6"/>
    <property type="match status" value="1"/>
</dbReference>
<protein>
    <submittedName>
        <fullName evidence="2">Uncharacterized protein boly</fullName>
    </submittedName>
</protein>
<dbReference type="RefSeq" id="XP_017016970.1">
    <property type="nucleotide sequence ID" value="XM_017161481.3"/>
</dbReference>
<dbReference type="Pfam" id="PF07248">
    <property type="entry name" value="DUF1431"/>
    <property type="match status" value="1"/>
</dbReference>
<sequence length="240" mass="27814">MLLVRRSLLNAPAAATQQLRYVNSTKNYDVPRTDLEMLTIPDRSKTTQRERCWASQRRSEFKCPTDIEFEAPVSFFDKQAKCVDDPCIKAFPPRDRTLYKPSDMMNRKYQRTWRECVIEERKRKAVCKSSPILYERRTRSTSKLTARSPPVSNLSLGLGPCRRKGDSPCPRVKSPHCKEANLKGCFPVTPPSKCKKRRTKYPSYSECLKDPLPDLAPSECFCINTPPMCVVWNYYRMKKS</sequence>
<dbReference type="PANTHER" id="PTHR20977:SF0">
    <property type="entry name" value="AT13385P-RELATED"/>
    <property type="match status" value="1"/>
</dbReference>
<accession>A0A6P4HMY6</accession>
<reference evidence="2" key="2">
    <citation type="submission" date="2025-08" db="UniProtKB">
        <authorList>
            <consortium name="RefSeq"/>
        </authorList>
    </citation>
    <scope>IDENTIFICATION</scope>
    <source>
        <strain evidence="2">14028-0561.14</strain>
        <tissue evidence="2">Whole fly</tissue>
    </source>
</reference>
<dbReference type="Proteomes" id="UP001652661">
    <property type="component" value="Chromosome 2R"/>
</dbReference>
<reference evidence="1" key="1">
    <citation type="submission" date="2025-05" db="UniProtKB">
        <authorList>
            <consortium name="RefSeq"/>
        </authorList>
    </citation>
    <scope>NUCLEOTIDE SEQUENCE [LARGE SCALE GENOMIC DNA]</scope>
    <source>
        <strain evidence="1">14028-0561.14</strain>
    </source>
</reference>